<evidence type="ECO:0000313" key="2">
    <source>
        <dbReference type="EMBL" id="CAH1389976.1"/>
    </source>
</evidence>
<sequence>MGLAGDYMDYSDLILQASMLGGQSEESPKTLPTLLNATNRTDPGQPADTELEAELFQGYPPSLLNLATLFCLLFMMVGIPGNLITIIALFRCKKVS</sequence>
<keyword evidence="1" id="KW-0472">Membrane</keyword>
<gene>
    <name evidence="2" type="ORF">NEZAVI_LOCUS1251</name>
    <name evidence="3" type="ORF">NEZAVI_LOCUS1527</name>
</gene>
<accession>A0A9P0EAF5</accession>
<name>A0A9P0EAF5_NEZVI</name>
<dbReference type="AlphaFoldDB" id="A0A9P0EAF5"/>
<evidence type="ECO:0000313" key="3">
    <source>
        <dbReference type="EMBL" id="CAH1390306.1"/>
    </source>
</evidence>
<dbReference type="OrthoDB" id="10044919at2759"/>
<reference evidence="3" key="1">
    <citation type="submission" date="2022-01" db="EMBL/GenBank/DDBJ databases">
        <authorList>
            <person name="King R."/>
        </authorList>
    </citation>
    <scope>NUCLEOTIDE SEQUENCE</scope>
</reference>
<keyword evidence="4" id="KW-1185">Reference proteome</keyword>
<protein>
    <submittedName>
        <fullName evidence="3">Uncharacterized protein</fullName>
    </submittedName>
</protein>
<dbReference type="EMBL" id="OV725077">
    <property type="protein sequence ID" value="CAH1389976.1"/>
    <property type="molecule type" value="Genomic_DNA"/>
</dbReference>
<keyword evidence="1" id="KW-1133">Transmembrane helix</keyword>
<feature type="transmembrane region" description="Helical" evidence="1">
    <location>
        <begin position="66"/>
        <end position="90"/>
    </location>
</feature>
<keyword evidence="1" id="KW-0812">Transmembrane</keyword>
<evidence type="ECO:0000256" key="1">
    <source>
        <dbReference type="SAM" id="Phobius"/>
    </source>
</evidence>
<proteinExistence type="predicted"/>
<dbReference type="Proteomes" id="UP001152798">
    <property type="component" value="Chromosome 1"/>
</dbReference>
<evidence type="ECO:0000313" key="4">
    <source>
        <dbReference type="Proteomes" id="UP001152798"/>
    </source>
</evidence>
<dbReference type="EMBL" id="OV725077">
    <property type="protein sequence ID" value="CAH1390306.1"/>
    <property type="molecule type" value="Genomic_DNA"/>
</dbReference>
<organism evidence="3 4">
    <name type="scientific">Nezara viridula</name>
    <name type="common">Southern green stink bug</name>
    <name type="synonym">Cimex viridulus</name>
    <dbReference type="NCBI Taxonomy" id="85310"/>
    <lineage>
        <taxon>Eukaryota</taxon>
        <taxon>Metazoa</taxon>
        <taxon>Ecdysozoa</taxon>
        <taxon>Arthropoda</taxon>
        <taxon>Hexapoda</taxon>
        <taxon>Insecta</taxon>
        <taxon>Pterygota</taxon>
        <taxon>Neoptera</taxon>
        <taxon>Paraneoptera</taxon>
        <taxon>Hemiptera</taxon>
        <taxon>Heteroptera</taxon>
        <taxon>Panheteroptera</taxon>
        <taxon>Pentatomomorpha</taxon>
        <taxon>Pentatomoidea</taxon>
        <taxon>Pentatomidae</taxon>
        <taxon>Pentatominae</taxon>
        <taxon>Nezara</taxon>
    </lineage>
</organism>